<proteinExistence type="predicted"/>
<comment type="caution">
    <text evidence="2">The sequence shown here is derived from an EMBL/GenBank/DDBJ whole genome shotgun (WGS) entry which is preliminary data.</text>
</comment>
<dbReference type="Proteomes" id="UP000050525">
    <property type="component" value="Unassembled WGS sequence"/>
</dbReference>
<accession>A0A151P4A9</accession>
<protein>
    <submittedName>
        <fullName evidence="2">Uncharacterized protein</fullName>
    </submittedName>
</protein>
<sequence length="99" mass="11041">MFAEGPKPTLKPKREGLLGESTSKEAGGKEGYLRMEEDEIGLELESGQLAIKHTCEDGFLNMYEGGLAKIKDEVVQPDLVQMVPRFKVRQGLLYRIDEG</sequence>
<dbReference type="AlphaFoldDB" id="A0A151P4A9"/>
<feature type="compositionally biased region" description="Basic and acidic residues" evidence="1">
    <location>
        <begin position="12"/>
        <end position="31"/>
    </location>
</feature>
<name>A0A151P4A9_ALLMI</name>
<dbReference type="EMBL" id="AKHW03001049">
    <property type="protein sequence ID" value="KYO43892.1"/>
    <property type="molecule type" value="Genomic_DNA"/>
</dbReference>
<organism evidence="2 3">
    <name type="scientific">Alligator mississippiensis</name>
    <name type="common">American alligator</name>
    <dbReference type="NCBI Taxonomy" id="8496"/>
    <lineage>
        <taxon>Eukaryota</taxon>
        <taxon>Metazoa</taxon>
        <taxon>Chordata</taxon>
        <taxon>Craniata</taxon>
        <taxon>Vertebrata</taxon>
        <taxon>Euteleostomi</taxon>
        <taxon>Archelosauria</taxon>
        <taxon>Archosauria</taxon>
        <taxon>Crocodylia</taxon>
        <taxon>Alligatoridae</taxon>
        <taxon>Alligatorinae</taxon>
        <taxon>Alligator</taxon>
    </lineage>
</organism>
<feature type="region of interest" description="Disordered" evidence="1">
    <location>
        <begin position="1"/>
        <end position="31"/>
    </location>
</feature>
<reference evidence="2 3" key="1">
    <citation type="journal article" date="2012" name="Genome Biol.">
        <title>Sequencing three crocodilian genomes to illuminate the evolution of archosaurs and amniotes.</title>
        <authorList>
            <person name="St John J.A."/>
            <person name="Braun E.L."/>
            <person name="Isberg S.R."/>
            <person name="Miles L.G."/>
            <person name="Chong A.Y."/>
            <person name="Gongora J."/>
            <person name="Dalzell P."/>
            <person name="Moran C."/>
            <person name="Bed'hom B."/>
            <person name="Abzhanov A."/>
            <person name="Burgess S.C."/>
            <person name="Cooksey A.M."/>
            <person name="Castoe T.A."/>
            <person name="Crawford N.G."/>
            <person name="Densmore L.D."/>
            <person name="Drew J.C."/>
            <person name="Edwards S.V."/>
            <person name="Faircloth B.C."/>
            <person name="Fujita M.K."/>
            <person name="Greenwold M.J."/>
            <person name="Hoffmann F.G."/>
            <person name="Howard J.M."/>
            <person name="Iguchi T."/>
            <person name="Janes D.E."/>
            <person name="Khan S.Y."/>
            <person name="Kohno S."/>
            <person name="de Koning A.J."/>
            <person name="Lance S.L."/>
            <person name="McCarthy F.M."/>
            <person name="McCormack J.E."/>
            <person name="Merchant M.E."/>
            <person name="Peterson D.G."/>
            <person name="Pollock D.D."/>
            <person name="Pourmand N."/>
            <person name="Raney B.J."/>
            <person name="Roessler K.A."/>
            <person name="Sanford J.R."/>
            <person name="Sawyer R.H."/>
            <person name="Schmidt C.J."/>
            <person name="Triplett E.W."/>
            <person name="Tuberville T.D."/>
            <person name="Venegas-Anaya M."/>
            <person name="Howard J.T."/>
            <person name="Jarvis E.D."/>
            <person name="Guillette L.J.Jr."/>
            <person name="Glenn T.C."/>
            <person name="Green R.E."/>
            <person name="Ray D.A."/>
        </authorList>
    </citation>
    <scope>NUCLEOTIDE SEQUENCE [LARGE SCALE GENOMIC DNA]</scope>
    <source>
        <strain evidence="2">KSC_2009_1</strain>
    </source>
</reference>
<keyword evidence="3" id="KW-1185">Reference proteome</keyword>
<evidence type="ECO:0000313" key="2">
    <source>
        <dbReference type="EMBL" id="KYO43892.1"/>
    </source>
</evidence>
<evidence type="ECO:0000313" key="3">
    <source>
        <dbReference type="Proteomes" id="UP000050525"/>
    </source>
</evidence>
<gene>
    <name evidence="2" type="ORF">Y1Q_0012863</name>
</gene>
<evidence type="ECO:0000256" key="1">
    <source>
        <dbReference type="SAM" id="MobiDB-lite"/>
    </source>
</evidence>